<dbReference type="PANTHER" id="PTHR44169">
    <property type="entry name" value="NADPH-DEPENDENT 1-ACYLDIHYDROXYACETONE PHOSPHATE REDUCTASE"/>
    <property type="match status" value="1"/>
</dbReference>
<gene>
    <name evidence="4" type="ORF">K1X11_013395</name>
</gene>
<reference evidence="4 5" key="2">
    <citation type="submission" date="2023-12" db="EMBL/GenBank/DDBJ databases">
        <title>Description of an unclassified Opitutus bacterium of Verrucomicrobiota.</title>
        <authorList>
            <person name="Zhang D.-F."/>
        </authorList>
    </citation>
    <scope>NUCLEOTIDE SEQUENCE [LARGE SCALE GENOMIC DNA]</scope>
    <source>
        <strain evidence="4 5">WL0086</strain>
    </source>
</reference>
<protein>
    <submittedName>
        <fullName evidence="4">SDR family oxidoreductase</fullName>
    </submittedName>
</protein>
<reference evidence="4 5" key="1">
    <citation type="submission" date="2021-08" db="EMBL/GenBank/DDBJ databases">
        <authorList>
            <person name="Zhang D."/>
            <person name="Zhang A."/>
            <person name="Wang L."/>
        </authorList>
    </citation>
    <scope>NUCLEOTIDE SEQUENCE [LARGE SCALE GENOMIC DNA]</scope>
    <source>
        <strain evidence="4 5">WL0086</strain>
    </source>
</reference>
<dbReference type="Pfam" id="PF00106">
    <property type="entry name" value="adh_short"/>
    <property type="match status" value="1"/>
</dbReference>
<evidence type="ECO:0000256" key="1">
    <source>
        <dbReference type="ARBA" id="ARBA00006484"/>
    </source>
</evidence>
<dbReference type="InterPro" id="IPR036291">
    <property type="entry name" value="NAD(P)-bd_dom_sf"/>
</dbReference>
<evidence type="ECO:0000313" key="5">
    <source>
        <dbReference type="Proteomes" id="UP000738431"/>
    </source>
</evidence>
<sequence>MSTSLTSTVALVTGANRGIGRALTEALLARGATKVYATARNADSLADLVAAHPNRIVPLTLDVTQPDQVAAIARTAADATLIINNAGALANPDLFAATLDDARQEFEVNYWGTLHVIRAFVPQLKAHGSGVIVNLSSVAGLTSFPMYPTYSDSKAAVHSLTAGARLLLADAGIRLIGVYPGPVDTDMAKDIEMPKETPETVAATILDGIENGAEEVFTDEFARTYREPYEAGQKTLEKRIAAMMQPAA</sequence>
<evidence type="ECO:0000313" key="4">
    <source>
        <dbReference type="EMBL" id="WRQ85801.1"/>
    </source>
</evidence>
<dbReference type="EMBL" id="CP139781">
    <property type="protein sequence ID" value="WRQ85801.1"/>
    <property type="molecule type" value="Genomic_DNA"/>
</dbReference>
<keyword evidence="2" id="KW-0560">Oxidoreductase</keyword>
<dbReference type="RefSeq" id="WP_221032620.1">
    <property type="nucleotide sequence ID" value="NZ_CP139781.1"/>
</dbReference>
<accession>A0ABZ1C2X8</accession>
<dbReference type="PRINTS" id="PR00080">
    <property type="entry name" value="SDRFAMILY"/>
</dbReference>
<evidence type="ECO:0000256" key="2">
    <source>
        <dbReference type="ARBA" id="ARBA00023002"/>
    </source>
</evidence>
<dbReference type="SUPFAM" id="SSF51735">
    <property type="entry name" value="NAD(P)-binding Rossmann-fold domains"/>
    <property type="match status" value="1"/>
</dbReference>
<dbReference type="PRINTS" id="PR00081">
    <property type="entry name" value="GDHRDH"/>
</dbReference>
<organism evidence="4 5">
    <name type="scientific">Actomonas aquatica</name>
    <dbReference type="NCBI Taxonomy" id="2866162"/>
    <lineage>
        <taxon>Bacteria</taxon>
        <taxon>Pseudomonadati</taxon>
        <taxon>Verrucomicrobiota</taxon>
        <taxon>Opitutia</taxon>
        <taxon>Opitutales</taxon>
        <taxon>Opitutaceae</taxon>
        <taxon>Actomonas</taxon>
    </lineage>
</organism>
<name>A0ABZ1C2X8_9BACT</name>
<keyword evidence="5" id="KW-1185">Reference proteome</keyword>
<evidence type="ECO:0000256" key="3">
    <source>
        <dbReference type="RuleBase" id="RU000363"/>
    </source>
</evidence>
<dbReference type="InterPro" id="IPR002347">
    <property type="entry name" value="SDR_fam"/>
</dbReference>
<dbReference type="NCBIfam" id="NF006118">
    <property type="entry name" value="PRK08264.1-4"/>
    <property type="match status" value="1"/>
</dbReference>
<dbReference type="Proteomes" id="UP000738431">
    <property type="component" value="Chromosome"/>
</dbReference>
<comment type="similarity">
    <text evidence="1 3">Belongs to the short-chain dehydrogenases/reductases (SDR) family.</text>
</comment>
<proteinExistence type="inferred from homology"/>
<dbReference type="PANTHER" id="PTHR44169:SF6">
    <property type="entry name" value="NADPH-DEPENDENT 1-ACYLDIHYDROXYACETONE PHOSPHATE REDUCTASE"/>
    <property type="match status" value="1"/>
</dbReference>
<dbReference type="Gene3D" id="3.40.50.720">
    <property type="entry name" value="NAD(P)-binding Rossmann-like Domain"/>
    <property type="match status" value="1"/>
</dbReference>